<dbReference type="InterPro" id="IPR036701">
    <property type="entry name" value="RraB-like_sf"/>
</dbReference>
<feature type="chain" id="PRO_5043375931" evidence="1">
    <location>
        <begin position="25"/>
        <end position="147"/>
    </location>
</feature>
<evidence type="ECO:0000256" key="1">
    <source>
        <dbReference type="SAM" id="SignalP"/>
    </source>
</evidence>
<proteinExistence type="predicted"/>
<dbReference type="GeneID" id="84208361"/>
<feature type="domain" description="Regulator of ribonuclease activity B" evidence="2">
    <location>
        <begin position="37"/>
        <end position="137"/>
    </location>
</feature>
<dbReference type="RefSeq" id="WP_004857493.1">
    <property type="nucleotide sequence ID" value="NZ_BBLI01000004.1"/>
</dbReference>
<dbReference type="Proteomes" id="UP001243195">
    <property type="component" value="Unassembled WGS sequence"/>
</dbReference>
<dbReference type="InterPro" id="IPR009671">
    <property type="entry name" value="RraB_dom"/>
</dbReference>
<evidence type="ECO:0000259" key="2">
    <source>
        <dbReference type="Pfam" id="PF06877"/>
    </source>
</evidence>
<reference evidence="3" key="1">
    <citation type="submission" date="2023-08" db="EMBL/GenBank/DDBJ databases">
        <title>Emergence of clinically-relevant ST2 carbapenem-resistant Acinetobacter baumannii strains in hospital sewages in Zhejiang, East of China.</title>
        <authorList>
            <person name="Kaichao C."/>
            <person name="Zhang R."/>
        </authorList>
    </citation>
    <scope>NUCLEOTIDE SEQUENCE</scope>
    <source>
        <strain evidence="3">M-SY-60</strain>
    </source>
</reference>
<comment type="caution">
    <text evidence="3">The sequence shown here is derived from an EMBL/GenBank/DDBJ whole genome shotgun (WGS) entry which is preliminary data.</text>
</comment>
<dbReference type="AlphaFoldDB" id="A0AAW8JGW4"/>
<accession>A0AAW8JGW4</accession>
<organism evidence="3 4">
    <name type="scientific">Acinetobacter gerneri</name>
    <dbReference type="NCBI Taxonomy" id="202952"/>
    <lineage>
        <taxon>Bacteria</taxon>
        <taxon>Pseudomonadati</taxon>
        <taxon>Pseudomonadota</taxon>
        <taxon>Gammaproteobacteria</taxon>
        <taxon>Moraxellales</taxon>
        <taxon>Moraxellaceae</taxon>
        <taxon>Acinetobacter</taxon>
    </lineage>
</organism>
<keyword evidence="1" id="KW-0732">Signal</keyword>
<dbReference type="SUPFAM" id="SSF89946">
    <property type="entry name" value="Hypothetical protein VC0424"/>
    <property type="match status" value="1"/>
</dbReference>
<evidence type="ECO:0000313" key="3">
    <source>
        <dbReference type="EMBL" id="MDQ9070400.1"/>
    </source>
</evidence>
<dbReference type="Gene3D" id="3.30.70.970">
    <property type="entry name" value="RraB-like"/>
    <property type="match status" value="1"/>
</dbReference>
<gene>
    <name evidence="3" type="ORF">RFH51_02855</name>
</gene>
<name>A0AAW8JGW4_9GAMM</name>
<sequence>MMNLRFFNKFLIIFTLLFSTISTAQEYPITKKSLIVMFNNIKKNTDWDMSKPMLWGYFFTDNHKEKLEDLAQILKKNGYDIVDIYLSDKDTPNEPDLWWLHVEKVEIHTPKSLYNRNIYLYQLAENNNIESYDGMDVGLVSDVQTTH</sequence>
<dbReference type="Pfam" id="PF06877">
    <property type="entry name" value="RraB"/>
    <property type="match status" value="1"/>
</dbReference>
<protein>
    <submittedName>
        <fullName evidence="3">Ribonuclease E inhibitor RraB</fullName>
    </submittedName>
</protein>
<feature type="signal peptide" evidence="1">
    <location>
        <begin position="1"/>
        <end position="24"/>
    </location>
</feature>
<dbReference type="EMBL" id="JAVIDA010000002">
    <property type="protein sequence ID" value="MDQ9070400.1"/>
    <property type="molecule type" value="Genomic_DNA"/>
</dbReference>
<evidence type="ECO:0000313" key="4">
    <source>
        <dbReference type="Proteomes" id="UP001243195"/>
    </source>
</evidence>